<organism evidence="3 4">
    <name type="scientific">Allobranchiibius huperziae</name>
    <dbReference type="NCBI Taxonomy" id="1874116"/>
    <lineage>
        <taxon>Bacteria</taxon>
        <taxon>Bacillati</taxon>
        <taxon>Actinomycetota</taxon>
        <taxon>Actinomycetes</taxon>
        <taxon>Micrococcales</taxon>
        <taxon>Dermacoccaceae</taxon>
        <taxon>Allobranchiibius</taxon>
    </lineage>
</organism>
<keyword evidence="3" id="KW-0489">Methyltransferase</keyword>
<dbReference type="EMBL" id="JACCFW010000001">
    <property type="protein sequence ID" value="NYJ73147.1"/>
    <property type="molecule type" value="Genomic_DNA"/>
</dbReference>
<dbReference type="PANTHER" id="PTHR43861">
    <property type="entry name" value="TRANS-ACONITATE 2-METHYLTRANSFERASE-RELATED"/>
    <property type="match status" value="1"/>
</dbReference>
<sequence>MASFGEVEGVWVERLGGLRNAVRQHLIKEQLAAHLDGLGTALDVGCGQGTQAIHLADAGLAVTGVDPSPALLRRFREDAQSRGHAVRALRGDVEHLAQVLGGERFDLVCAHGLLMYVPDARETVGVLADRAREGGVVSFTVRNGDALAFRPGIRGDWAGALDAFDATSYVNELGATARAHTLTEARRWCADVGLEIIAWYGVRVFTDAVGASTAVDPETLDSCLRAETEAGCRDPYRALAAQLHVISRRR</sequence>
<dbReference type="Proteomes" id="UP000571817">
    <property type="component" value="Unassembled WGS sequence"/>
</dbReference>
<reference evidence="3 4" key="1">
    <citation type="submission" date="2020-07" db="EMBL/GenBank/DDBJ databases">
        <title>Sequencing the genomes of 1000 actinobacteria strains.</title>
        <authorList>
            <person name="Klenk H.-P."/>
        </authorList>
    </citation>
    <scope>NUCLEOTIDE SEQUENCE [LARGE SCALE GENOMIC DNA]</scope>
    <source>
        <strain evidence="3 4">DSM 29531</strain>
    </source>
</reference>
<feature type="domain" description="Methyltransferase" evidence="2">
    <location>
        <begin position="42"/>
        <end position="135"/>
    </location>
</feature>
<evidence type="ECO:0000313" key="4">
    <source>
        <dbReference type="Proteomes" id="UP000571817"/>
    </source>
</evidence>
<dbReference type="InterPro" id="IPR029063">
    <property type="entry name" value="SAM-dependent_MTases_sf"/>
</dbReference>
<gene>
    <name evidence="3" type="ORF">HNR15_000110</name>
</gene>
<keyword evidence="1" id="KW-0808">Transferase</keyword>
<dbReference type="Gene3D" id="3.40.50.150">
    <property type="entry name" value="Vaccinia Virus protein VP39"/>
    <property type="match status" value="1"/>
</dbReference>
<dbReference type="InterPro" id="IPR041698">
    <property type="entry name" value="Methyltransf_25"/>
</dbReference>
<proteinExistence type="predicted"/>
<accession>A0A853D972</accession>
<dbReference type="CDD" id="cd02440">
    <property type="entry name" value="AdoMet_MTases"/>
    <property type="match status" value="1"/>
</dbReference>
<name>A0A853D972_9MICO</name>
<dbReference type="SUPFAM" id="SSF53335">
    <property type="entry name" value="S-adenosyl-L-methionine-dependent methyltransferases"/>
    <property type="match status" value="1"/>
</dbReference>
<protein>
    <submittedName>
        <fullName evidence="3">2-polyprenyl-3-methyl-5-hydroxy-6-metoxy-1, 4-benzoquinol methylase</fullName>
    </submittedName>
</protein>
<dbReference type="GO" id="GO:0008168">
    <property type="term" value="F:methyltransferase activity"/>
    <property type="evidence" value="ECO:0007669"/>
    <property type="project" value="UniProtKB-KW"/>
</dbReference>
<dbReference type="GO" id="GO:0032259">
    <property type="term" value="P:methylation"/>
    <property type="evidence" value="ECO:0007669"/>
    <property type="project" value="UniProtKB-KW"/>
</dbReference>
<evidence type="ECO:0000256" key="1">
    <source>
        <dbReference type="ARBA" id="ARBA00022679"/>
    </source>
</evidence>
<keyword evidence="4" id="KW-1185">Reference proteome</keyword>
<evidence type="ECO:0000313" key="3">
    <source>
        <dbReference type="EMBL" id="NYJ73147.1"/>
    </source>
</evidence>
<evidence type="ECO:0000259" key="2">
    <source>
        <dbReference type="Pfam" id="PF13649"/>
    </source>
</evidence>
<dbReference type="RefSeq" id="WP_179478217.1">
    <property type="nucleotide sequence ID" value="NZ_JACCFW010000001.1"/>
</dbReference>
<dbReference type="Pfam" id="PF13649">
    <property type="entry name" value="Methyltransf_25"/>
    <property type="match status" value="1"/>
</dbReference>
<dbReference type="AlphaFoldDB" id="A0A853D972"/>
<comment type="caution">
    <text evidence="3">The sequence shown here is derived from an EMBL/GenBank/DDBJ whole genome shotgun (WGS) entry which is preliminary data.</text>
</comment>